<keyword evidence="5" id="KW-0430">Lectin</keyword>
<dbReference type="eggNOG" id="KOG4729">
    <property type="taxonomic scope" value="Eukaryota"/>
</dbReference>
<dbReference type="FunFam" id="2.60.120.740:FF:000003">
    <property type="entry name" value="Protein eva-1 homolog C"/>
    <property type="match status" value="1"/>
</dbReference>
<dbReference type="GO" id="GO:0030246">
    <property type="term" value="F:carbohydrate binding"/>
    <property type="evidence" value="ECO:0007669"/>
    <property type="project" value="UniProtKB-KW"/>
</dbReference>
<feature type="compositionally biased region" description="Acidic residues" evidence="13">
    <location>
        <begin position="360"/>
        <end position="375"/>
    </location>
</feature>
<dbReference type="HOGENOM" id="CLU_050537_0_1_1"/>
<dbReference type="Bgee" id="ENSOANG00000001678">
    <property type="expression patterns" value="Expressed in adult mammalian kidney and 7 other cell types or tissues"/>
</dbReference>
<evidence type="ECO:0000256" key="3">
    <source>
        <dbReference type="ARBA" id="ARBA00022692"/>
    </source>
</evidence>
<gene>
    <name evidence="16" type="primary">EVA1C</name>
</gene>
<evidence type="ECO:0000256" key="8">
    <source>
        <dbReference type="ARBA" id="ARBA00023136"/>
    </source>
</evidence>
<evidence type="ECO:0000313" key="16">
    <source>
        <dbReference type="Ensembl" id="ENSOANP00000002685.3"/>
    </source>
</evidence>
<dbReference type="PROSITE" id="PS50228">
    <property type="entry name" value="SUEL_LECTIN"/>
    <property type="match status" value="2"/>
</dbReference>
<protein>
    <recommendedName>
        <fullName evidence="11">Protein eva-1 homolog C</fullName>
    </recommendedName>
    <alternativeName>
        <fullName evidence="12">Protein FAM176C</fullName>
    </alternativeName>
</protein>
<reference evidence="16 17" key="1">
    <citation type="journal article" date="2008" name="Nature">
        <title>Genome analysis of the platypus reveals unique signatures of evolution.</title>
        <authorList>
            <person name="Warren W.C."/>
            <person name="Hillier L.W."/>
            <person name="Marshall Graves J.A."/>
            <person name="Birney E."/>
            <person name="Ponting C.P."/>
            <person name="Grutzner F."/>
            <person name="Belov K."/>
            <person name="Miller W."/>
            <person name="Clarke L."/>
            <person name="Chinwalla A.T."/>
            <person name="Yang S.P."/>
            <person name="Heger A."/>
            <person name="Locke D.P."/>
            <person name="Miethke P."/>
            <person name="Waters P.D."/>
            <person name="Veyrunes F."/>
            <person name="Fulton L."/>
            <person name="Fulton B."/>
            <person name="Graves T."/>
            <person name="Wallis J."/>
            <person name="Puente X.S."/>
            <person name="Lopez-Otin C."/>
            <person name="Ordonez G.R."/>
            <person name="Eichler E.E."/>
            <person name="Chen L."/>
            <person name="Cheng Z."/>
            <person name="Deakin J.E."/>
            <person name="Alsop A."/>
            <person name="Thompson K."/>
            <person name="Kirby P."/>
            <person name="Papenfuss A.T."/>
            <person name="Wakefield M.J."/>
            <person name="Olender T."/>
            <person name="Lancet D."/>
            <person name="Huttley G.A."/>
            <person name="Smit A.F."/>
            <person name="Pask A."/>
            <person name="Temple-Smith P."/>
            <person name="Batzer M.A."/>
            <person name="Walker J.A."/>
            <person name="Konkel M.K."/>
            <person name="Harris R.S."/>
            <person name="Whittington C.M."/>
            <person name="Wong E.S."/>
            <person name="Gemmell N.J."/>
            <person name="Buschiazzo E."/>
            <person name="Vargas Jentzsch I.M."/>
            <person name="Merkel A."/>
            <person name="Schmitz J."/>
            <person name="Zemann A."/>
            <person name="Churakov G."/>
            <person name="Kriegs J.O."/>
            <person name="Brosius J."/>
            <person name="Murchison E.P."/>
            <person name="Sachidanandam R."/>
            <person name="Smith C."/>
            <person name="Hannon G.J."/>
            <person name="Tsend-Ayush E."/>
            <person name="McMillan D."/>
            <person name="Attenborough R."/>
            <person name="Rens W."/>
            <person name="Ferguson-Smith M."/>
            <person name="Lefevre C.M."/>
            <person name="Sharp J.A."/>
            <person name="Nicholas K.R."/>
            <person name="Ray D.A."/>
            <person name="Kube M."/>
            <person name="Reinhardt R."/>
            <person name="Pringle T.H."/>
            <person name="Taylor J."/>
            <person name="Jones R.C."/>
            <person name="Nixon B."/>
            <person name="Dacheux J.L."/>
            <person name="Niwa H."/>
            <person name="Sekita Y."/>
            <person name="Huang X."/>
            <person name="Stark A."/>
            <person name="Kheradpour P."/>
            <person name="Kellis M."/>
            <person name="Flicek P."/>
            <person name="Chen Y."/>
            <person name="Webber C."/>
            <person name="Hardison R."/>
            <person name="Nelson J."/>
            <person name="Hallsworth-Pepin K."/>
            <person name="Delehaunty K."/>
            <person name="Markovic C."/>
            <person name="Minx P."/>
            <person name="Feng Y."/>
            <person name="Kremitzki C."/>
            <person name="Mitreva M."/>
            <person name="Glasscock J."/>
            <person name="Wylie T."/>
            <person name="Wohldmann P."/>
            <person name="Thiru P."/>
            <person name="Nhan M.N."/>
            <person name="Pohl C.S."/>
            <person name="Smith S.M."/>
            <person name="Hou S."/>
            <person name="Nefedov M."/>
            <person name="de Jong P.J."/>
            <person name="Renfree M.B."/>
            <person name="Mardis E.R."/>
            <person name="Wilson R.K."/>
        </authorList>
    </citation>
    <scope>NUCLEOTIDE SEQUENCE [LARGE SCALE GENOMIC DNA]</scope>
    <source>
        <strain evidence="16 17">Glennie</strain>
    </source>
</reference>
<evidence type="ECO:0000256" key="10">
    <source>
        <dbReference type="ARBA" id="ARBA00054830"/>
    </source>
</evidence>
<comment type="function">
    <text evidence="10">Binds heparin.</text>
</comment>
<evidence type="ECO:0000256" key="12">
    <source>
        <dbReference type="ARBA" id="ARBA00082417"/>
    </source>
</evidence>
<dbReference type="GeneTree" id="ENSGT00940000162103"/>
<evidence type="ECO:0000256" key="13">
    <source>
        <dbReference type="SAM" id="MobiDB-lite"/>
    </source>
</evidence>
<dbReference type="FunFam" id="2.60.120.740:FF:000004">
    <property type="entry name" value="Protein eva-1 homolog C"/>
    <property type="match status" value="1"/>
</dbReference>
<evidence type="ECO:0000256" key="11">
    <source>
        <dbReference type="ARBA" id="ARBA00073529"/>
    </source>
</evidence>
<dbReference type="GO" id="GO:0005576">
    <property type="term" value="C:extracellular region"/>
    <property type="evidence" value="ECO:0007669"/>
    <property type="project" value="Ensembl"/>
</dbReference>
<dbReference type="CDD" id="cd22829">
    <property type="entry name" value="Gal_Rha_Lectin_EVA1_EVA1C_rpt2"/>
    <property type="match status" value="1"/>
</dbReference>
<keyword evidence="4 14" id="KW-0732">Signal</keyword>
<evidence type="ECO:0000259" key="15">
    <source>
        <dbReference type="PROSITE" id="PS50228"/>
    </source>
</evidence>
<dbReference type="InterPro" id="IPR039500">
    <property type="entry name" value="EVA1_dom"/>
</dbReference>
<dbReference type="Pfam" id="PF14851">
    <property type="entry name" value="FAM176"/>
    <property type="match status" value="1"/>
</dbReference>
<feature type="chain" id="PRO_5027768778" description="Protein eva-1 homolog C" evidence="14">
    <location>
        <begin position="36"/>
        <end position="426"/>
    </location>
</feature>
<name>F7GC87_ORNAN</name>
<evidence type="ECO:0000256" key="4">
    <source>
        <dbReference type="ARBA" id="ARBA00022729"/>
    </source>
</evidence>
<keyword evidence="9" id="KW-0325">Glycoprotein</keyword>
<dbReference type="OMA" id="HKRHVAC"/>
<evidence type="ECO:0000256" key="14">
    <source>
        <dbReference type="SAM" id="SignalP"/>
    </source>
</evidence>
<dbReference type="InParanoid" id="F7GC87"/>
<dbReference type="Ensembl" id="ENSOANT00000002686.3">
    <property type="protein sequence ID" value="ENSOANP00000002685.3"/>
    <property type="gene ID" value="ENSOANG00000001678.3"/>
</dbReference>
<evidence type="ECO:0000256" key="6">
    <source>
        <dbReference type="ARBA" id="ARBA00022737"/>
    </source>
</evidence>
<keyword evidence="8" id="KW-0472">Membrane</keyword>
<dbReference type="GO" id="GO:0016020">
    <property type="term" value="C:membrane"/>
    <property type="evidence" value="ECO:0007669"/>
    <property type="project" value="UniProtKB-SubCell"/>
</dbReference>
<keyword evidence="7" id="KW-1133">Transmembrane helix</keyword>
<dbReference type="GO" id="GO:0008201">
    <property type="term" value="F:heparin binding"/>
    <property type="evidence" value="ECO:0000318"/>
    <property type="project" value="GO_Central"/>
</dbReference>
<evidence type="ECO:0000256" key="5">
    <source>
        <dbReference type="ARBA" id="ARBA00022734"/>
    </source>
</evidence>
<proteinExistence type="inferred from homology"/>
<comment type="similarity">
    <text evidence="2">Belongs to the EVA1 family.</text>
</comment>
<organism evidence="16 17">
    <name type="scientific">Ornithorhynchus anatinus</name>
    <name type="common">Duckbill platypus</name>
    <dbReference type="NCBI Taxonomy" id="9258"/>
    <lineage>
        <taxon>Eukaryota</taxon>
        <taxon>Metazoa</taxon>
        <taxon>Chordata</taxon>
        <taxon>Craniata</taxon>
        <taxon>Vertebrata</taxon>
        <taxon>Euteleostomi</taxon>
        <taxon>Mammalia</taxon>
        <taxon>Monotremata</taxon>
        <taxon>Ornithorhynchidae</taxon>
        <taxon>Ornithorhynchus</taxon>
    </lineage>
</organism>
<dbReference type="FunCoup" id="F7GC87">
    <property type="interactions" value="233"/>
</dbReference>
<feature type="domain" description="SUEL-type lectin" evidence="15">
    <location>
        <begin position="155"/>
        <end position="247"/>
    </location>
</feature>
<evidence type="ECO:0000313" key="17">
    <source>
        <dbReference type="Proteomes" id="UP000002279"/>
    </source>
</evidence>
<dbReference type="AlphaFoldDB" id="F7GC87"/>
<feature type="region of interest" description="Disordered" evidence="13">
    <location>
        <begin position="345"/>
        <end position="395"/>
    </location>
</feature>
<accession>F7GC87</accession>
<keyword evidence="3" id="KW-0812">Transmembrane</keyword>
<feature type="signal peptide" evidence="14">
    <location>
        <begin position="1"/>
        <end position="35"/>
    </location>
</feature>
<dbReference type="InterPro" id="IPR000922">
    <property type="entry name" value="Lectin_gal-bd_dom"/>
</dbReference>
<evidence type="ECO:0000256" key="9">
    <source>
        <dbReference type="ARBA" id="ARBA00023180"/>
    </source>
</evidence>
<sequence length="426" mass="46309">MPRPRPPPPSRPPPAALLLRLFYCTFLVWPDEAAALADFSGYLSKLLQNHTALACDGDRLSLQCPRHSSISVQAAFYGPDSKRCGSRPPDVERADGPACAAPTTLQKVLDECQDRRACQLPVNSRLFGPDPCPGVAKSLLVSFKCKPDEFKTKTACEDQEVKLHCHETKVLNIYSAAFGRTAHETDVCPSAAGREPQFDCLSYSALEVLSQRCYGKQRCKIMVSDHQFGSPCLPGVKKYLTVGYACVPKHILSAIDPMVSLLNPTWKQKDGDYGTKLGPGGSRGLKTEGVIVSSSLAVFAYVRAHPERAALLFVSSVCLGLVVTLGAVVARGSCPKDCRELRPAQEPLMLESGGAREGSGDEDDDSSGSDFPDEWPDFHRSPPPPRGAPEAADLAERLEWRDQIIQEIWLSSGLDASPPRNLGQDY</sequence>
<evidence type="ECO:0000256" key="2">
    <source>
        <dbReference type="ARBA" id="ARBA00006023"/>
    </source>
</evidence>
<evidence type="ECO:0000256" key="7">
    <source>
        <dbReference type="ARBA" id="ARBA00022989"/>
    </source>
</evidence>
<keyword evidence="17" id="KW-1185">Reference proteome</keyword>
<evidence type="ECO:0000256" key="1">
    <source>
        <dbReference type="ARBA" id="ARBA00004167"/>
    </source>
</evidence>
<dbReference type="STRING" id="9258.ENSOANP00000002685"/>
<dbReference type="InterPro" id="IPR043159">
    <property type="entry name" value="Lectin_gal-bd_sf"/>
</dbReference>
<dbReference type="Pfam" id="PF02140">
    <property type="entry name" value="SUEL_Lectin"/>
    <property type="match status" value="2"/>
</dbReference>
<reference evidence="16" key="2">
    <citation type="submission" date="2025-08" db="UniProtKB">
        <authorList>
            <consortium name="Ensembl"/>
        </authorList>
    </citation>
    <scope>IDENTIFICATION</scope>
    <source>
        <strain evidence="16">Glennie</strain>
    </source>
</reference>
<reference evidence="16" key="3">
    <citation type="submission" date="2025-09" db="UniProtKB">
        <authorList>
            <consortium name="Ensembl"/>
        </authorList>
    </citation>
    <scope>IDENTIFICATION</scope>
    <source>
        <strain evidence="16">Glennie</strain>
    </source>
</reference>
<dbReference type="CDD" id="cd22828">
    <property type="entry name" value="Gal_Rha_Lectin_EVA1_EVA1C_rpt1"/>
    <property type="match status" value="1"/>
</dbReference>
<dbReference type="Gene3D" id="2.60.120.740">
    <property type="match status" value="2"/>
</dbReference>
<keyword evidence="6" id="KW-0677">Repeat</keyword>
<comment type="subcellular location">
    <subcellularLocation>
        <location evidence="1">Membrane</location>
        <topology evidence="1">Single-pass membrane protein</topology>
    </subcellularLocation>
</comment>
<feature type="domain" description="SUEL-type lectin" evidence="15">
    <location>
        <begin position="54"/>
        <end position="146"/>
    </location>
</feature>
<dbReference type="Proteomes" id="UP000002279">
    <property type="component" value="Chromosome 17"/>
</dbReference>
<dbReference type="PANTHER" id="PTHR46780">
    <property type="entry name" value="PROTEIN EVA-1"/>
    <property type="match status" value="1"/>
</dbReference>